<dbReference type="KEGG" id="suly:ABM428_10435"/>
<protein>
    <submittedName>
        <fullName evidence="1">Uncharacterized protein</fullName>
    </submittedName>
</protein>
<sequence length="115" mass="12829">MGNEEFDHGRFASIMPDMLSSAPHRYLAHRGVNATFCTIFAGFLLQHAGRLFHLLENLISGDFGASPRNRVLALVKRVNSGDGPPRRRAFEQQFSDHQPVIGKSRNQILAAVLCR</sequence>
<reference evidence="1" key="2">
    <citation type="submission" date="2024-06" db="EMBL/GenBank/DDBJ databases">
        <authorList>
            <person name="Deng Y."/>
        </authorList>
    </citation>
    <scope>NUCLEOTIDE SEQUENCE</scope>
    <source>
        <strain evidence="1">TCYB15</strain>
    </source>
</reference>
<accession>A0AAU8C0F6</accession>
<evidence type="ECO:0000313" key="1">
    <source>
        <dbReference type="EMBL" id="XCF09511.1"/>
    </source>
</evidence>
<name>A0AAU8C0F6_9RHOB</name>
<proteinExistence type="predicted"/>
<gene>
    <name evidence="1" type="ORF">ABM428_10435</name>
</gene>
<dbReference type="AlphaFoldDB" id="A0AAU8C0F6"/>
<reference evidence="1" key="1">
    <citation type="journal article" date="2020" name="Int. J. Syst. Evol. Microbiol.">
        <title>Notification of changes in taxonomic opinion previously published outside the IJSEM.</title>
        <authorList>
            <person name="Oren A."/>
            <person name="Garrity G."/>
        </authorList>
    </citation>
    <scope>NUCLEOTIDE SEQUENCE</scope>
    <source>
        <strain evidence="1">TCYB15</strain>
    </source>
</reference>
<organism evidence="1">
    <name type="scientific">Sulfitobacter sp. TCYB15</name>
    <dbReference type="NCBI Taxonomy" id="3229275"/>
    <lineage>
        <taxon>Bacteria</taxon>
        <taxon>Pseudomonadati</taxon>
        <taxon>Pseudomonadota</taxon>
        <taxon>Alphaproteobacteria</taxon>
        <taxon>Rhodobacterales</taxon>
        <taxon>Roseobacteraceae</taxon>
        <taxon>Sulfitobacter</taxon>
    </lineage>
</organism>
<dbReference type="EMBL" id="CP159193">
    <property type="protein sequence ID" value="XCF09511.1"/>
    <property type="molecule type" value="Genomic_DNA"/>
</dbReference>
<dbReference type="RefSeq" id="WP_132996503.1">
    <property type="nucleotide sequence ID" value="NZ_CP159193.1"/>
</dbReference>